<dbReference type="PROSITE" id="PS00175">
    <property type="entry name" value="PG_MUTASE"/>
    <property type="match status" value="1"/>
</dbReference>
<organism evidence="3">
    <name type="scientific">Chromera velia CCMP2878</name>
    <dbReference type="NCBI Taxonomy" id="1169474"/>
    <lineage>
        <taxon>Eukaryota</taxon>
        <taxon>Sar</taxon>
        <taxon>Alveolata</taxon>
        <taxon>Colpodellida</taxon>
        <taxon>Chromeraceae</taxon>
        <taxon>Chromera</taxon>
    </lineage>
</organism>
<gene>
    <name evidence="3" type="ORF">Cvel_2741</name>
</gene>
<dbReference type="PANTHER" id="PTHR48100">
    <property type="entry name" value="BROAD-SPECIFICITY PHOSPHATASE YOR283W-RELATED"/>
    <property type="match status" value="1"/>
</dbReference>
<feature type="region of interest" description="Disordered" evidence="1">
    <location>
        <begin position="44"/>
        <end position="77"/>
    </location>
</feature>
<feature type="compositionally biased region" description="Basic and acidic residues" evidence="1">
    <location>
        <begin position="53"/>
        <end position="66"/>
    </location>
</feature>
<dbReference type="Gene3D" id="3.40.50.1240">
    <property type="entry name" value="Phosphoglycerate mutase-like"/>
    <property type="match status" value="1"/>
</dbReference>
<name>A0A0G4F5A5_9ALVE</name>
<proteinExistence type="predicted"/>
<dbReference type="InterPro" id="IPR001345">
    <property type="entry name" value="PG/BPGM_mutase_AS"/>
</dbReference>
<dbReference type="VEuPathDB" id="CryptoDB:Cvel_2741"/>
<dbReference type="EMBL" id="CDMZ01000122">
    <property type="protein sequence ID" value="CEM07224.1"/>
    <property type="molecule type" value="Genomic_DNA"/>
</dbReference>
<reference evidence="3" key="1">
    <citation type="submission" date="2014-11" db="EMBL/GenBank/DDBJ databases">
        <authorList>
            <person name="Otto D Thomas"/>
            <person name="Naeem Raeece"/>
        </authorList>
    </citation>
    <scope>NUCLEOTIDE SEQUENCE</scope>
</reference>
<evidence type="ECO:0000256" key="1">
    <source>
        <dbReference type="SAM" id="MobiDB-lite"/>
    </source>
</evidence>
<feature type="signal peptide" evidence="2">
    <location>
        <begin position="1"/>
        <end position="22"/>
    </location>
</feature>
<protein>
    <submittedName>
        <fullName evidence="3">Uncharacterized protein</fullName>
    </submittedName>
</protein>
<dbReference type="CDD" id="cd07067">
    <property type="entry name" value="HP_PGM_like"/>
    <property type="match status" value="1"/>
</dbReference>
<dbReference type="SUPFAM" id="SSF53254">
    <property type="entry name" value="Phosphoglycerate mutase-like"/>
    <property type="match status" value="1"/>
</dbReference>
<dbReference type="GO" id="GO:0016791">
    <property type="term" value="F:phosphatase activity"/>
    <property type="evidence" value="ECO:0007669"/>
    <property type="project" value="TreeGrafter"/>
</dbReference>
<evidence type="ECO:0000313" key="3">
    <source>
        <dbReference type="EMBL" id="CEM07224.1"/>
    </source>
</evidence>
<dbReference type="SMART" id="SM00855">
    <property type="entry name" value="PGAM"/>
    <property type="match status" value="1"/>
</dbReference>
<dbReference type="InterPro" id="IPR013078">
    <property type="entry name" value="His_Pase_superF_clade-1"/>
</dbReference>
<dbReference type="InterPro" id="IPR050275">
    <property type="entry name" value="PGM_Phosphatase"/>
</dbReference>
<dbReference type="Pfam" id="PF00300">
    <property type="entry name" value="His_Phos_1"/>
    <property type="match status" value="1"/>
</dbReference>
<accession>A0A0G4F5A5</accession>
<dbReference type="InterPro" id="IPR029033">
    <property type="entry name" value="His_PPase_superfam"/>
</dbReference>
<evidence type="ECO:0000256" key="2">
    <source>
        <dbReference type="SAM" id="SignalP"/>
    </source>
</evidence>
<keyword evidence="2" id="KW-0732">Signal</keyword>
<dbReference type="AlphaFoldDB" id="A0A0G4F5A5"/>
<sequence>MIGVRLVLLAFSPLSSCPSTATRPLQHCGRVHRLAFLSAQRVERRGVGHQMSRKGDGKEKEGDGKHPSAASSTEASQIASRGAWWDVFAWGEPDEDGPLFRVREEALGEKGKAVYLIRHGQSEYNKWRKESFTRLRMRDMLTLDPGMRDVGLSAHGHEQAARLRSRLKPVWETMGVQSVLSSPLCRALQTAKGVFSGLPAPPCEAAPLLTERVETLGDWGSGSVEELERKVLEGKEGEGDWSLDSSGVSFDSSISPFWYTGDPEGILSSVGLRSVGVEPWECVDDRIARFCEILARRPERRVVIVGHSMWFKRWTGTPKMRNLEMRPFIFAPGPTCGPAENLNSDEGRDPSKAGGDSEVQVDACISNRWMLRVPTPSELDAM</sequence>
<dbReference type="PANTHER" id="PTHR48100:SF44">
    <property type="entry name" value="PHOSPHATASE C1620.13-RELATED"/>
    <property type="match status" value="1"/>
</dbReference>
<feature type="chain" id="PRO_5005188116" evidence="2">
    <location>
        <begin position="23"/>
        <end position="382"/>
    </location>
</feature>
<dbReference type="GO" id="GO:0005829">
    <property type="term" value="C:cytosol"/>
    <property type="evidence" value="ECO:0007669"/>
    <property type="project" value="TreeGrafter"/>
</dbReference>